<keyword evidence="2" id="KW-1185">Reference proteome</keyword>
<dbReference type="AlphaFoldDB" id="A0A016TLH0"/>
<proteinExistence type="predicted"/>
<comment type="caution">
    <text evidence="1">The sequence shown here is derived from an EMBL/GenBank/DDBJ whole genome shotgun (WGS) entry which is preliminary data.</text>
</comment>
<dbReference type="Proteomes" id="UP000024635">
    <property type="component" value="Unassembled WGS sequence"/>
</dbReference>
<accession>A0A016TLH0</accession>
<evidence type="ECO:0000313" key="1">
    <source>
        <dbReference type="EMBL" id="EYC03497.1"/>
    </source>
</evidence>
<name>A0A016TLH0_9BILA</name>
<dbReference type="EMBL" id="JARK01001429">
    <property type="protein sequence ID" value="EYC03497.1"/>
    <property type="molecule type" value="Genomic_DNA"/>
</dbReference>
<evidence type="ECO:0000313" key="2">
    <source>
        <dbReference type="Proteomes" id="UP000024635"/>
    </source>
</evidence>
<organism evidence="1 2">
    <name type="scientific">Ancylostoma ceylanicum</name>
    <dbReference type="NCBI Taxonomy" id="53326"/>
    <lineage>
        <taxon>Eukaryota</taxon>
        <taxon>Metazoa</taxon>
        <taxon>Ecdysozoa</taxon>
        <taxon>Nematoda</taxon>
        <taxon>Chromadorea</taxon>
        <taxon>Rhabditida</taxon>
        <taxon>Rhabditina</taxon>
        <taxon>Rhabditomorpha</taxon>
        <taxon>Strongyloidea</taxon>
        <taxon>Ancylostomatidae</taxon>
        <taxon>Ancylostomatinae</taxon>
        <taxon>Ancylostoma</taxon>
    </lineage>
</organism>
<gene>
    <name evidence="1" type="primary">Acey_s0093.g2624</name>
    <name evidence="1" type="ORF">Y032_0093g2624</name>
</gene>
<reference evidence="2" key="1">
    <citation type="journal article" date="2015" name="Nat. Genet.">
        <title>The genome and transcriptome of the zoonotic hookworm Ancylostoma ceylanicum identify infection-specific gene families.</title>
        <authorList>
            <person name="Schwarz E.M."/>
            <person name="Hu Y."/>
            <person name="Antoshechkin I."/>
            <person name="Miller M.M."/>
            <person name="Sternberg P.W."/>
            <person name="Aroian R.V."/>
        </authorList>
    </citation>
    <scope>NUCLEOTIDE SEQUENCE</scope>
    <source>
        <strain evidence="2">HY135</strain>
    </source>
</reference>
<sequence length="127" mass="14436">MDSVAAASFENHIWKFCTLEATSLVKRVCNFTPSFRKKWQQSSRARSSEQANDVCLGAVLLDECVADHSNLIRADLRDNPGIAHKPSRTDSCVLTNLGWYSRKGYQSKQRWQAWTCRTACYSFCHGN</sequence>
<protein>
    <submittedName>
        <fullName evidence="1">Uncharacterized protein</fullName>
    </submittedName>
</protein>